<proteinExistence type="predicted"/>
<reference evidence="2 3" key="1">
    <citation type="submission" date="2018-06" db="EMBL/GenBank/DDBJ databases">
        <title>Extensive metabolic versatility and redundancy in microbially diverse, dynamic hydrothermal sediments.</title>
        <authorList>
            <person name="Dombrowski N."/>
            <person name="Teske A."/>
            <person name="Baker B.J."/>
        </authorList>
    </citation>
    <scope>NUCLEOTIDE SEQUENCE [LARGE SCALE GENOMIC DNA]</scope>
    <source>
        <strain evidence="2">B36_G15</strain>
    </source>
</reference>
<dbReference type="EMBL" id="QNBE01000048">
    <property type="protein sequence ID" value="RKX70173.1"/>
    <property type="molecule type" value="Genomic_DNA"/>
</dbReference>
<organism evidence="2 3">
    <name type="scientific">candidate division WOR-3 bacterium</name>
    <dbReference type="NCBI Taxonomy" id="2052148"/>
    <lineage>
        <taxon>Bacteria</taxon>
        <taxon>Bacteria division WOR-3</taxon>
    </lineage>
</organism>
<dbReference type="PANTHER" id="PTHR30441">
    <property type="entry name" value="DUF748 DOMAIN-CONTAINING PROTEIN"/>
    <property type="match status" value="1"/>
</dbReference>
<comment type="caution">
    <text evidence="2">The sequence shown here is derived from an EMBL/GenBank/DDBJ whole genome shotgun (WGS) entry which is preliminary data.</text>
</comment>
<evidence type="ECO:0000313" key="3">
    <source>
        <dbReference type="Proteomes" id="UP000268469"/>
    </source>
</evidence>
<sequence length="730" mass="83176">MKRVGCIILVVILCLLLGGYLLIRSYLNEARLTSFTKDFLTRSFQRPCEVKRVSLRFGLGIRISIDDIRVPKLLEVENVSLRLSLLPLLLRKIVINKTEINKPRMEIVRRADGSMNLPPLPTGKVEGEGFLIDLREVSIRDGILGLSDEKARRTVLIQNLDQDLHGTNEGFTLSGSGRVLYKEEKLKEPLSVKFANQLRVDTVSKSVFVSDTKISIGNADLLLSGDLSPNRLNLTLNGRRLEVGELVRLIPSEKRRGFDLDGNIDFDLEVKGKPKNPHLRFAAAGQSIKLKGMAIPELAEIDLDVNGTEERVDIRNLTIRRRSSRFNITGAYFVKRGTFDIKGSGKVFGPDLEPLLSGMRGTIDLKMDVSGTAQKPVYEIDVRMSDGAYQELSNIDLAAKLRPDTAKISRLSFRMKRSDFNLSGRVVNFKSPTANLSLRSKFIDLDGLQSKKKGETKQPLPKINGRLSFQIDHLKVQNNDLYRVKGAARYQNERLKIEQVSFRAYDGSGQGKGEIRLSERPPFNFEVRARDLSAQKLFRRLFGIDNISGRFRARIKSDGIGFDTDDIKRNLNCDGYVSLINGEFRNFGFTNKLLEWLKITEGGRFKYKDINATIKIRKGRVRFDDVLVQTRSADYLLFGTLGFDGRIDYRITVTFDQRTSKRLKRLHADWIFYTDSKGRIIVDIFAKGTLDHPRFSLDKKRIRERLRKKVKKNWDRQKKEIIKKIKGLFG</sequence>
<dbReference type="Proteomes" id="UP000268469">
    <property type="component" value="Unassembled WGS sequence"/>
</dbReference>
<gene>
    <name evidence="2" type="ORF">DRP53_05820</name>
</gene>
<dbReference type="InterPro" id="IPR052894">
    <property type="entry name" value="AsmA-related"/>
</dbReference>
<accession>A0A660SHQ2</accession>
<keyword evidence="1" id="KW-0472">Membrane</keyword>
<evidence type="ECO:0000313" key="2">
    <source>
        <dbReference type="EMBL" id="RKX70173.1"/>
    </source>
</evidence>
<keyword evidence="1" id="KW-0812">Transmembrane</keyword>
<dbReference type="AlphaFoldDB" id="A0A660SHQ2"/>
<feature type="transmembrane region" description="Helical" evidence="1">
    <location>
        <begin position="7"/>
        <end position="27"/>
    </location>
</feature>
<protein>
    <submittedName>
        <fullName evidence="2">Uncharacterized protein</fullName>
    </submittedName>
</protein>
<keyword evidence="1" id="KW-1133">Transmembrane helix</keyword>
<dbReference type="GO" id="GO:0005886">
    <property type="term" value="C:plasma membrane"/>
    <property type="evidence" value="ECO:0007669"/>
    <property type="project" value="TreeGrafter"/>
</dbReference>
<dbReference type="GO" id="GO:0090313">
    <property type="term" value="P:regulation of protein targeting to membrane"/>
    <property type="evidence" value="ECO:0007669"/>
    <property type="project" value="TreeGrafter"/>
</dbReference>
<name>A0A660SHQ2_UNCW3</name>
<dbReference type="PANTHER" id="PTHR30441:SF8">
    <property type="entry name" value="DUF748 DOMAIN-CONTAINING PROTEIN"/>
    <property type="match status" value="1"/>
</dbReference>
<evidence type="ECO:0000256" key="1">
    <source>
        <dbReference type="SAM" id="Phobius"/>
    </source>
</evidence>